<dbReference type="SUPFAM" id="SSF52540">
    <property type="entry name" value="P-loop containing nucleoside triphosphate hydrolases"/>
    <property type="match status" value="1"/>
</dbReference>
<gene>
    <name evidence="1" type="ORF">CUROG_09680</name>
</gene>
<dbReference type="OrthoDB" id="3252838at2"/>
<dbReference type="Gene3D" id="3.40.50.300">
    <property type="entry name" value="P-loop containing nucleotide triphosphate hydrolases"/>
    <property type="match status" value="1"/>
</dbReference>
<dbReference type="KEGG" id="cuo:CUROG_09680"/>
<dbReference type="Proteomes" id="UP000326711">
    <property type="component" value="Chromosome"/>
</dbReference>
<dbReference type="EMBL" id="CP045032">
    <property type="protein sequence ID" value="QFQ03277.1"/>
    <property type="molecule type" value="Genomic_DNA"/>
</dbReference>
<dbReference type="InterPro" id="IPR027417">
    <property type="entry name" value="P-loop_NTPase"/>
</dbReference>
<proteinExistence type="predicted"/>
<dbReference type="RefSeq" id="WP_151903532.1">
    <property type="nucleotide sequence ID" value="NZ_CP045032.1"/>
</dbReference>
<dbReference type="AlphaFoldDB" id="A0A5J6ZCJ0"/>
<sequence>MGTKWGRKTFKAKATKAIEDLGLRPIVIDIEDPVWLEEAKLVASVTGRQTVILSEDSGPEASAQQERIRSVLGDGHPGRGGLILLVDRSTPLCSVPGVRVHRVDLMEPNLAEGGSVDLAEMIGREDPLRIAVIGAHGGAGTSLFAAGLAAALKDILARDALLIDRDPHSQGLATVLGIENQPGWMADDVRASVTEKELLQNCQEIDGVQVLGRMGGGFVTCQRSEEHELPLHRLMNIIQRAVIVVDCGRTTPGSEVWEKQWGAVIPDAVVVVSSLTVAGLAGAKDMGFAVEDAGLGDPMHVVRRVPYSATTGAMAMVLLDTKPEAEWAFDDDLAFDLDRGALNLRSTALHKASHAVGASIVASRAAETLELGEAA</sequence>
<protein>
    <recommendedName>
        <fullName evidence="3">Helicase/secretion neighborhood CpaE-like protein</fullName>
    </recommendedName>
</protein>
<evidence type="ECO:0008006" key="3">
    <source>
        <dbReference type="Google" id="ProtNLM"/>
    </source>
</evidence>
<evidence type="ECO:0000313" key="2">
    <source>
        <dbReference type="Proteomes" id="UP000326711"/>
    </source>
</evidence>
<evidence type="ECO:0000313" key="1">
    <source>
        <dbReference type="EMBL" id="QFQ03277.1"/>
    </source>
</evidence>
<keyword evidence="2" id="KW-1185">Reference proteome</keyword>
<organism evidence="1 2">
    <name type="scientific">Corynebacterium urogenitale</name>
    <dbReference type="NCBI Taxonomy" id="2487892"/>
    <lineage>
        <taxon>Bacteria</taxon>
        <taxon>Bacillati</taxon>
        <taxon>Actinomycetota</taxon>
        <taxon>Actinomycetes</taxon>
        <taxon>Mycobacteriales</taxon>
        <taxon>Corynebacteriaceae</taxon>
        <taxon>Corynebacterium</taxon>
    </lineage>
</organism>
<reference evidence="2" key="1">
    <citation type="submission" date="2019-10" db="EMBL/GenBank/DDBJ databases">
        <title>Complete genome sequence of Corynebacterium urogenitalis DSM 108747, isolated from the genital tract of a cow.</title>
        <authorList>
            <person name="Ruckert C."/>
            <person name="Ballas P."/>
            <person name="Wagener K."/>
            <person name="Drillich M."/>
            <person name="Kaempfer P."/>
            <person name="Busse H.-J."/>
            <person name="Ehling-Schulz M."/>
        </authorList>
    </citation>
    <scope>NUCLEOTIDE SEQUENCE [LARGE SCALE GENOMIC DNA]</scope>
    <source>
        <strain evidence="2">LMM 1652</strain>
    </source>
</reference>
<name>A0A5J6ZCJ0_9CORY</name>
<accession>A0A5J6ZCJ0</accession>